<name>A0AAV3UBM8_9EURY</name>
<keyword evidence="5" id="KW-1185">Reference proteome</keyword>
<dbReference type="RefSeq" id="WP_227775187.1">
    <property type="nucleotide sequence ID" value="NZ_BAABKX010000001.1"/>
</dbReference>
<feature type="compositionally biased region" description="Low complexity" evidence="1">
    <location>
        <begin position="51"/>
        <end position="87"/>
    </location>
</feature>
<evidence type="ECO:0000256" key="2">
    <source>
        <dbReference type="SAM" id="Phobius"/>
    </source>
</evidence>
<evidence type="ECO:0000313" key="5">
    <source>
        <dbReference type="Proteomes" id="UP001501729"/>
    </source>
</evidence>
<reference evidence="4 5" key="1">
    <citation type="journal article" date="2019" name="Int. J. Syst. Evol. Microbiol.">
        <title>The Global Catalogue of Microorganisms (GCM) 10K type strain sequencing project: providing services to taxonomists for standard genome sequencing and annotation.</title>
        <authorList>
            <consortium name="The Broad Institute Genomics Platform"/>
            <consortium name="The Broad Institute Genome Sequencing Center for Infectious Disease"/>
            <person name="Wu L."/>
            <person name="Ma J."/>
        </authorList>
    </citation>
    <scope>NUCLEOTIDE SEQUENCE [LARGE SCALE GENOMIC DNA]</scope>
    <source>
        <strain evidence="4 5">JCM 17504</strain>
    </source>
</reference>
<evidence type="ECO:0000259" key="3">
    <source>
        <dbReference type="Pfam" id="PF07705"/>
    </source>
</evidence>
<sequence length="325" mass="34128">MSTADEHRERSGRFNAPTEVERTMQGFRFGVVFVVVALVVAPMAGVAQTTDGTQQSQSQQTGQASQAHLLQSGQSQQGQQAGQQQSQTNASFEPALIEGETVSVAGAPLHIERGLLTLRNGTLSLFVKRGAVTVDGTSTVVTNTRIALGDDVTPSAAARTRQNLEDGTLTAPSGVSHARVALGLLSVEANGMTFSESNISTNVGSPTVPPGRAIAGPEERPFEVTNLSAPETVPVGQSFNVSATVRNPGDRNGTEELQYRFSGVTVQRQTLTLGAGESQTVTFEVSPGTLPSEPGTFTHGVYAFDDNQSASISLTNENQSASLRR</sequence>
<evidence type="ECO:0000256" key="1">
    <source>
        <dbReference type="SAM" id="MobiDB-lite"/>
    </source>
</evidence>
<dbReference type="Proteomes" id="UP001501729">
    <property type="component" value="Unassembled WGS sequence"/>
</dbReference>
<organism evidence="4 5">
    <name type="scientific">Haladaptatus pallidirubidus</name>
    <dbReference type="NCBI Taxonomy" id="1008152"/>
    <lineage>
        <taxon>Archaea</taxon>
        <taxon>Methanobacteriati</taxon>
        <taxon>Methanobacteriota</taxon>
        <taxon>Stenosarchaea group</taxon>
        <taxon>Halobacteria</taxon>
        <taxon>Halobacteriales</taxon>
        <taxon>Haladaptataceae</taxon>
        <taxon>Haladaptatus</taxon>
    </lineage>
</organism>
<dbReference type="AlphaFoldDB" id="A0AAV3UBM8"/>
<feature type="domain" description="CARDB" evidence="3">
    <location>
        <begin position="223"/>
        <end position="302"/>
    </location>
</feature>
<feature type="transmembrane region" description="Helical" evidence="2">
    <location>
        <begin position="29"/>
        <end position="47"/>
    </location>
</feature>
<dbReference type="InterPro" id="IPR013783">
    <property type="entry name" value="Ig-like_fold"/>
</dbReference>
<keyword evidence="2" id="KW-1133">Transmembrane helix</keyword>
<dbReference type="Pfam" id="PF07705">
    <property type="entry name" value="CARDB"/>
    <property type="match status" value="1"/>
</dbReference>
<dbReference type="InterPro" id="IPR011635">
    <property type="entry name" value="CARDB"/>
</dbReference>
<feature type="region of interest" description="Disordered" evidence="1">
    <location>
        <begin position="51"/>
        <end position="89"/>
    </location>
</feature>
<keyword evidence="2" id="KW-0812">Transmembrane</keyword>
<accession>A0AAV3UBM8</accession>
<keyword evidence="2" id="KW-0472">Membrane</keyword>
<dbReference type="Gene3D" id="2.60.40.10">
    <property type="entry name" value="Immunoglobulins"/>
    <property type="match status" value="1"/>
</dbReference>
<gene>
    <name evidence="4" type="ORF">GCM10025751_03980</name>
</gene>
<evidence type="ECO:0000313" key="4">
    <source>
        <dbReference type="EMBL" id="GAA5041604.1"/>
    </source>
</evidence>
<dbReference type="GeneID" id="68615090"/>
<dbReference type="EMBL" id="BAABKX010000001">
    <property type="protein sequence ID" value="GAA5041604.1"/>
    <property type="molecule type" value="Genomic_DNA"/>
</dbReference>
<proteinExistence type="predicted"/>
<comment type="caution">
    <text evidence="4">The sequence shown here is derived from an EMBL/GenBank/DDBJ whole genome shotgun (WGS) entry which is preliminary data.</text>
</comment>
<protein>
    <recommendedName>
        <fullName evidence="3">CARDB domain-containing protein</fullName>
    </recommendedName>
</protein>